<accession>E6TYE7</accession>
<dbReference type="Proteomes" id="UP000001401">
    <property type="component" value="Chromosome"/>
</dbReference>
<sequence precursor="true">MNKAIIHIINFLVGLVAVGSSLFFAWGVLAFGPNGNLLYVALPLAVSVIWGAIYYLQLKFQSISSFLLLLMTELILFYLLSFTINLS</sequence>
<name>E6TYE7_EVAC2</name>
<gene>
    <name evidence="2" type="ordered locus">Bcell_0603</name>
</gene>
<protein>
    <submittedName>
        <fullName evidence="2">Uncharacterized protein</fullName>
    </submittedName>
</protein>
<keyword evidence="1" id="KW-0472">Membrane</keyword>
<keyword evidence="1" id="KW-1133">Transmembrane helix</keyword>
<proteinExistence type="predicted"/>
<dbReference type="eggNOG" id="ENOG502ZRIV">
    <property type="taxonomic scope" value="Bacteria"/>
</dbReference>
<keyword evidence="1" id="KW-0812">Transmembrane</keyword>
<evidence type="ECO:0000313" key="3">
    <source>
        <dbReference type="Proteomes" id="UP000001401"/>
    </source>
</evidence>
<dbReference type="EMBL" id="CP002394">
    <property type="protein sequence ID" value="ADU28885.1"/>
    <property type="molecule type" value="Genomic_DNA"/>
</dbReference>
<feature type="transmembrane region" description="Helical" evidence="1">
    <location>
        <begin position="63"/>
        <end position="84"/>
    </location>
</feature>
<dbReference type="AlphaFoldDB" id="E6TYE7"/>
<dbReference type="HOGENOM" id="CLU_2476806_0_0_9"/>
<organism evidence="2 3">
    <name type="scientific">Evansella cellulosilytica (strain ATCC 21833 / DSM 2522 / FERM P-1141 / JCM 9156 / N-4)</name>
    <name type="common">Bacillus cellulosilyticus</name>
    <dbReference type="NCBI Taxonomy" id="649639"/>
    <lineage>
        <taxon>Bacteria</taxon>
        <taxon>Bacillati</taxon>
        <taxon>Bacillota</taxon>
        <taxon>Bacilli</taxon>
        <taxon>Bacillales</taxon>
        <taxon>Bacillaceae</taxon>
        <taxon>Evansella</taxon>
    </lineage>
</organism>
<evidence type="ECO:0000256" key="1">
    <source>
        <dbReference type="SAM" id="Phobius"/>
    </source>
</evidence>
<dbReference type="KEGG" id="bco:Bcell_0603"/>
<feature type="transmembrane region" description="Helical" evidence="1">
    <location>
        <begin position="37"/>
        <end position="56"/>
    </location>
</feature>
<dbReference type="STRING" id="649639.Bcell_0603"/>
<feature type="transmembrane region" description="Helical" evidence="1">
    <location>
        <begin position="12"/>
        <end position="31"/>
    </location>
</feature>
<keyword evidence="3" id="KW-1185">Reference proteome</keyword>
<dbReference type="RefSeq" id="WP_013487226.1">
    <property type="nucleotide sequence ID" value="NC_014829.1"/>
</dbReference>
<evidence type="ECO:0000313" key="2">
    <source>
        <dbReference type="EMBL" id="ADU28885.1"/>
    </source>
</evidence>
<reference evidence="2 3" key="1">
    <citation type="submission" date="2010-12" db="EMBL/GenBank/DDBJ databases">
        <title>Complete sequence of Bacillus cellulosilyticus DSM 2522.</title>
        <authorList>
            <consortium name="US DOE Joint Genome Institute"/>
            <person name="Lucas S."/>
            <person name="Copeland A."/>
            <person name="Lapidus A."/>
            <person name="Cheng J.-F."/>
            <person name="Bruce D."/>
            <person name="Goodwin L."/>
            <person name="Pitluck S."/>
            <person name="Chertkov O."/>
            <person name="Detter J.C."/>
            <person name="Han C."/>
            <person name="Tapia R."/>
            <person name="Land M."/>
            <person name="Hauser L."/>
            <person name="Jeffries C."/>
            <person name="Kyrpides N."/>
            <person name="Ivanova N."/>
            <person name="Mikhailova N."/>
            <person name="Brumm P."/>
            <person name="Mead D."/>
            <person name="Woyke T."/>
        </authorList>
    </citation>
    <scope>NUCLEOTIDE SEQUENCE [LARGE SCALE GENOMIC DNA]</scope>
    <source>
        <strain evidence="3">ATCC 21833 / DSM 2522 / FERM P-1141 / JCM 9156 / N-4</strain>
    </source>
</reference>
<dbReference type="OrthoDB" id="2435931at2"/>